<evidence type="ECO:0000256" key="4">
    <source>
        <dbReference type="RuleBase" id="RU000363"/>
    </source>
</evidence>
<dbReference type="RefSeq" id="XP_030931119.1">
    <property type="nucleotide sequence ID" value="XM_031075259.1"/>
</dbReference>
<dbReference type="EC" id="1.1.1.-" evidence="5"/>
<dbReference type="Gramene" id="QL08p049794:mrna">
    <property type="protein sequence ID" value="QL08p049794:mrna"/>
    <property type="gene ID" value="QL08p049794"/>
</dbReference>
<sequence>MAEAAARYAVVTGSNKGIGLETVRQLASKGVKVVLTARDEKKGLEAVQKLKDSGLSDLVIFHQLDVANPGSIASLADFIKTQFGRLDILVNNAGIVGATVDYHDSSRSINAKFMASVTRLTPQTYYKVQERPSTEPKKSTQTYESVKECVETNYYGAKRTTEALIPLLQLSDSPRIVNVSSPPRNLWWYDIPNELARGVFTDPKNLTEENVEEVLSEYLKDFKECSLETKGWGHSSAYVLSKAALNAYTKILAKRYPSFCINCVCPGFVKTDINWNTGKIPVEEGAAHPVRLALLPKGGPSGLFFVQQEVSPFLS</sequence>
<dbReference type="GO" id="GO:0016616">
    <property type="term" value="F:oxidoreductase activity, acting on the CH-OH group of donors, NAD or NADP as acceptor"/>
    <property type="evidence" value="ECO:0007669"/>
    <property type="project" value="InterPro"/>
</dbReference>
<name>A0A7N2R9H7_QUELO</name>
<dbReference type="Gene3D" id="3.40.50.720">
    <property type="entry name" value="NAD(P)-binding Rossmann-like Domain"/>
    <property type="match status" value="1"/>
</dbReference>
<dbReference type="PANTHER" id="PTHR43490:SF98">
    <property type="entry name" value="OS02G0640600 PROTEIN"/>
    <property type="match status" value="1"/>
</dbReference>
<dbReference type="EMBL" id="LRBV02000008">
    <property type="status" value="NOT_ANNOTATED_CDS"/>
    <property type="molecule type" value="Genomic_DNA"/>
</dbReference>
<evidence type="ECO:0000256" key="5">
    <source>
        <dbReference type="RuleBase" id="RU369024"/>
    </source>
</evidence>
<dbReference type="GO" id="GO:0016020">
    <property type="term" value="C:membrane"/>
    <property type="evidence" value="ECO:0007669"/>
    <property type="project" value="TreeGrafter"/>
</dbReference>
<dbReference type="SUPFAM" id="SSF51735">
    <property type="entry name" value="NAD(P)-binding Rossmann-fold domains"/>
    <property type="match status" value="1"/>
</dbReference>
<comment type="similarity">
    <text evidence="1 4">Belongs to the short-chain dehydrogenases/reductases (SDR) family.</text>
</comment>
<organism evidence="6 7">
    <name type="scientific">Quercus lobata</name>
    <name type="common">Valley oak</name>
    <dbReference type="NCBI Taxonomy" id="97700"/>
    <lineage>
        <taxon>Eukaryota</taxon>
        <taxon>Viridiplantae</taxon>
        <taxon>Streptophyta</taxon>
        <taxon>Embryophyta</taxon>
        <taxon>Tracheophyta</taxon>
        <taxon>Spermatophyta</taxon>
        <taxon>Magnoliopsida</taxon>
        <taxon>eudicotyledons</taxon>
        <taxon>Gunneridae</taxon>
        <taxon>Pentapetalae</taxon>
        <taxon>rosids</taxon>
        <taxon>fabids</taxon>
        <taxon>Fagales</taxon>
        <taxon>Fagaceae</taxon>
        <taxon>Quercus</taxon>
    </lineage>
</organism>
<dbReference type="Proteomes" id="UP000594261">
    <property type="component" value="Chromosome 8"/>
</dbReference>
<dbReference type="CDD" id="cd05324">
    <property type="entry name" value="carb_red_PTCR-like_SDR_c"/>
    <property type="match status" value="1"/>
</dbReference>
<evidence type="ECO:0000313" key="7">
    <source>
        <dbReference type="Proteomes" id="UP000594261"/>
    </source>
</evidence>
<dbReference type="InterPro" id="IPR036291">
    <property type="entry name" value="NAD(P)-bd_dom_sf"/>
</dbReference>
<evidence type="ECO:0000313" key="6">
    <source>
        <dbReference type="EnsemblPlants" id="QL08p049794:mrna"/>
    </source>
</evidence>
<dbReference type="PRINTS" id="PR00081">
    <property type="entry name" value="GDHRDH"/>
</dbReference>
<dbReference type="PANTHER" id="PTHR43490">
    <property type="entry name" value="(+)-NEOMENTHOL DEHYDROGENASE"/>
    <property type="match status" value="1"/>
</dbReference>
<dbReference type="GeneID" id="115957013"/>
<keyword evidence="2 5" id="KW-0521">NADP</keyword>
<dbReference type="PRINTS" id="PR00080">
    <property type="entry name" value="SDRFAMILY"/>
</dbReference>
<protein>
    <recommendedName>
        <fullName evidence="5">Short-chain dehydrogenase/reductase</fullName>
        <ecNumber evidence="5">1.1.1.-</ecNumber>
    </recommendedName>
</protein>
<gene>
    <name evidence="6" type="primary">LOC115957013</name>
</gene>
<dbReference type="EnsemblPlants" id="QL08p049794:mrna">
    <property type="protein sequence ID" value="QL08p049794:mrna"/>
    <property type="gene ID" value="QL08p049794"/>
</dbReference>
<dbReference type="InterPro" id="IPR045313">
    <property type="entry name" value="CBR1-like"/>
</dbReference>
<dbReference type="Pfam" id="PF00106">
    <property type="entry name" value="adh_short"/>
    <property type="match status" value="2"/>
</dbReference>
<keyword evidence="3 5" id="KW-0560">Oxidoreductase</keyword>
<reference evidence="6 7" key="1">
    <citation type="journal article" date="2016" name="G3 (Bethesda)">
        <title>First Draft Assembly and Annotation of the Genome of a California Endemic Oak Quercus lobata Nee (Fagaceae).</title>
        <authorList>
            <person name="Sork V.L."/>
            <person name="Fitz-Gibbon S.T."/>
            <person name="Puiu D."/>
            <person name="Crepeau M."/>
            <person name="Gugger P.F."/>
            <person name="Sherman R."/>
            <person name="Stevens K."/>
            <person name="Langley C.H."/>
            <person name="Pellegrini M."/>
            <person name="Salzberg S.L."/>
        </authorList>
    </citation>
    <scope>NUCLEOTIDE SEQUENCE [LARGE SCALE GENOMIC DNA]</scope>
    <source>
        <strain evidence="6 7">cv. SW786</strain>
    </source>
</reference>
<accession>A0A7N2R9H7</accession>
<dbReference type="KEGG" id="qlo:115957013"/>
<evidence type="ECO:0000256" key="2">
    <source>
        <dbReference type="ARBA" id="ARBA00022857"/>
    </source>
</evidence>
<dbReference type="AlphaFoldDB" id="A0A7N2R9H7"/>
<dbReference type="InterPro" id="IPR002347">
    <property type="entry name" value="SDR_fam"/>
</dbReference>
<evidence type="ECO:0000256" key="3">
    <source>
        <dbReference type="ARBA" id="ARBA00023002"/>
    </source>
</evidence>
<reference evidence="6" key="2">
    <citation type="submission" date="2021-01" db="UniProtKB">
        <authorList>
            <consortium name="EnsemblPlants"/>
        </authorList>
    </citation>
    <scope>IDENTIFICATION</scope>
</reference>
<dbReference type="OMA" id="FVRMEQS"/>
<dbReference type="OrthoDB" id="1933717at2759"/>
<keyword evidence="7" id="KW-1185">Reference proteome</keyword>
<dbReference type="InParanoid" id="A0A7N2R9H7"/>
<evidence type="ECO:0000256" key="1">
    <source>
        <dbReference type="ARBA" id="ARBA00006484"/>
    </source>
</evidence>
<dbReference type="FunFam" id="3.40.50.720:FF:000312">
    <property type="entry name" value="(+)-neomenthol dehydrogenase"/>
    <property type="match status" value="1"/>
</dbReference>
<proteinExistence type="inferred from homology"/>